<name>A0A7T4EHE4_9CORY</name>
<dbReference type="GeneID" id="92760710"/>
<organism evidence="3 4">
    <name type="scientific">Corynebacterium glucuronolyticum</name>
    <dbReference type="NCBI Taxonomy" id="39791"/>
    <lineage>
        <taxon>Bacteria</taxon>
        <taxon>Bacillati</taxon>
        <taxon>Actinomycetota</taxon>
        <taxon>Actinomycetes</taxon>
        <taxon>Mycobacteriales</taxon>
        <taxon>Corynebacteriaceae</taxon>
        <taxon>Corynebacterium</taxon>
    </lineage>
</organism>
<reference evidence="3 4" key="1">
    <citation type="submission" date="2020-12" db="EMBL/GenBank/DDBJ databases">
        <title>FDA dAtabase for Regulatory Grade micrObial Sequences (FDA-ARGOS): Supporting development and validation of Infectious Disease Dx tests.</title>
        <authorList>
            <person name="Sproer C."/>
            <person name="Gronow S."/>
            <person name="Severitt S."/>
            <person name="Schroder I."/>
            <person name="Tallon L."/>
            <person name="Sadzewicz L."/>
            <person name="Zhao X."/>
            <person name="Boylan J."/>
            <person name="Ott S."/>
            <person name="Bowen H."/>
            <person name="Vavikolanu K."/>
            <person name="Mehta A."/>
            <person name="Aluvathingal J."/>
            <person name="Nadendla S."/>
            <person name="Lowell S."/>
            <person name="Myers T."/>
            <person name="Yan Y."/>
            <person name="Sichtig H."/>
        </authorList>
    </citation>
    <scope>NUCLEOTIDE SEQUENCE [LARGE SCALE GENOMIC DNA]</scope>
    <source>
        <strain evidence="3 4">FDAARGOS_1053</strain>
    </source>
</reference>
<dbReference type="Proteomes" id="UP000596145">
    <property type="component" value="Chromosome"/>
</dbReference>
<dbReference type="GO" id="GO:0008270">
    <property type="term" value="F:zinc ion binding"/>
    <property type="evidence" value="ECO:0007669"/>
    <property type="project" value="UniProtKB-KW"/>
</dbReference>
<dbReference type="AlphaFoldDB" id="A0A7T4EHE4"/>
<keyword evidence="1" id="KW-0863">Zinc-finger</keyword>
<evidence type="ECO:0000259" key="2">
    <source>
        <dbReference type="PROSITE" id="PS50966"/>
    </source>
</evidence>
<sequence>MNTTPLAEILSYDYLMWATDDRSFERALTIRTVDIVEETPTHVEACVRGTADEPYTVTIKAQGTIAIPSCTCPVEWAWCKHAVAVGLRLCPDVGEPCEPRLDDDAVFARFLAMAPREALIHLLISLRKDLQPDDRPLIISAIASVGTPQEVSVLMSKSVKSLADESRHTLITSRRHGDMWSVNDLYSDWDATLHKLSDYLAAGRGAFLLPSIEKTVDTLCELTEEDDSYVPLLARALDIHQHYCTSYDAGSTHLISWLETIIQRVVAQLPTYDFSPYSLCVDSLDLSAAITRARTAENPVLDAYLSLMIADDAPYCALLAQRGAWVSLATHYARSGKNDEARDIIHRAQDPASKVFIPAKNLGPLIRLYCGEEEYLHWLVDEAHVGNTDATRALTHHPGMPYDDVVAIITSLDIDLLTRQKLLFAAASFHRKTEDGLALLHTGNPIATTEEVFIFAEQQVAHTNPMECVSLLGNRIHSRADEGDTVTVSDYLARLRTMISTSPDALTQFYKLLKQILSAHPYDPELRRSLATRGLIPGWDA</sequence>
<dbReference type="PROSITE" id="PS50966">
    <property type="entry name" value="ZF_SWIM"/>
    <property type="match status" value="1"/>
</dbReference>
<evidence type="ECO:0000313" key="4">
    <source>
        <dbReference type="Proteomes" id="UP000596145"/>
    </source>
</evidence>
<dbReference type="OrthoDB" id="4427603at2"/>
<accession>A0A7T4EHE4</accession>
<feature type="domain" description="SWIM-type" evidence="2">
    <location>
        <begin position="55"/>
        <end position="90"/>
    </location>
</feature>
<protein>
    <recommendedName>
        <fullName evidence="2">SWIM-type domain-containing protein</fullName>
    </recommendedName>
</protein>
<keyword evidence="1" id="KW-0479">Metal-binding</keyword>
<evidence type="ECO:0000313" key="3">
    <source>
        <dbReference type="EMBL" id="QQB47439.1"/>
    </source>
</evidence>
<dbReference type="EMBL" id="CP066007">
    <property type="protein sequence ID" value="QQB47439.1"/>
    <property type="molecule type" value="Genomic_DNA"/>
</dbReference>
<dbReference type="RefSeq" id="WP_084036842.1">
    <property type="nucleotide sequence ID" value="NZ_CP066007.1"/>
</dbReference>
<evidence type="ECO:0000256" key="1">
    <source>
        <dbReference type="PROSITE-ProRule" id="PRU00325"/>
    </source>
</evidence>
<keyword evidence="1" id="KW-0862">Zinc</keyword>
<dbReference type="InterPro" id="IPR007527">
    <property type="entry name" value="Znf_SWIM"/>
</dbReference>
<proteinExistence type="predicted"/>
<gene>
    <name evidence="3" type="ORF">I6I10_06015</name>
</gene>